<comment type="caution">
    <text evidence="2">The sequence shown here is derived from an EMBL/GenBank/DDBJ whole genome shotgun (WGS) entry which is preliminary data.</text>
</comment>
<accession>A0AAV7S4N9</accession>
<proteinExistence type="predicted"/>
<keyword evidence="3" id="KW-1185">Reference proteome</keyword>
<dbReference type="AlphaFoldDB" id="A0AAV7S4N9"/>
<dbReference type="Proteomes" id="UP001066276">
    <property type="component" value="Chromosome 4_2"/>
</dbReference>
<evidence type="ECO:0000313" key="3">
    <source>
        <dbReference type="Proteomes" id="UP001066276"/>
    </source>
</evidence>
<name>A0AAV7S4N9_PLEWA</name>
<feature type="region of interest" description="Disordered" evidence="1">
    <location>
        <begin position="80"/>
        <end position="110"/>
    </location>
</feature>
<evidence type="ECO:0000256" key="1">
    <source>
        <dbReference type="SAM" id="MobiDB-lite"/>
    </source>
</evidence>
<evidence type="ECO:0000313" key="2">
    <source>
        <dbReference type="EMBL" id="KAJ1159582.1"/>
    </source>
</evidence>
<dbReference type="EMBL" id="JANPWB010000008">
    <property type="protein sequence ID" value="KAJ1159582.1"/>
    <property type="molecule type" value="Genomic_DNA"/>
</dbReference>
<organism evidence="2 3">
    <name type="scientific">Pleurodeles waltl</name>
    <name type="common">Iberian ribbed newt</name>
    <dbReference type="NCBI Taxonomy" id="8319"/>
    <lineage>
        <taxon>Eukaryota</taxon>
        <taxon>Metazoa</taxon>
        <taxon>Chordata</taxon>
        <taxon>Craniata</taxon>
        <taxon>Vertebrata</taxon>
        <taxon>Euteleostomi</taxon>
        <taxon>Amphibia</taxon>
        <taxon>Batrachia</taxon>
        <taxon>Caudata</taxon>
        <taxon>Salamandroidea</taxon>
        <taxon>Salamandridae</taxon>
        <taxon>Pleurodelinae</taxon>
        <taxon>Pleurodeles</taxon>
    </lineage>
</organism>
<feature type="compositionally biased region" description="Basic and acidic residues" evidence="1">
    <location>
        <begin position="86"/>
        <end position="98"/>
    </location>
</feature>
<gene>
    <name evidence="2" type="ORF">NDU88_000089</name>
</gene>
<sequence length="110" mass="12546">MRSTPDRKTGLSLREFLLGRAMRFALVLANALVSITDDMVLDYCNGLADVVGYYSQQIHDSHTEKVACPLDYEEELLRVQQLPDEPQSRKEEKEELRPDLSPLRTVPSLL</sequence>
<reference evidence="2" key="1">
    <citation type="journal article" date="2022" name="bioRxiv">
        <title>Sequencing and chromosome-scale assembly of the giantPleurodeles waltlgenome.</title>
        <authorList>
            <person name="Brown T."/>
            <person name="Elewa A."/>
            <person name="Iarovenko S."/>
            <person name="Subramanian E."/>
            <person name="Araus A.J."/>
            <person name="Petzold A."/>
            <person name="Susuki M."/>
            <person name="Suzuki K.-i.T."/>
            <person name="Hayashi T."/>
            <person name="Toyoda A."/>
            <person name="Oliveira C."/>
            <person name="Osipova E."/>
            <person name="Leigh N.D."/>
            <person name="Simon A."/>
            <person name="Yun M.H."/>
        </authorList>
    </citation>
    <scope>NUCLEOTIDE SEQUENCE</scope>
    <source>
        <strain evidence="2">20211129_DDA</strain>
        <tissue evidence="2">Liver</tissue>
    </source>
</reference>
<protein>
    <submittedName>
        <fullName evidence="2">Uncharacterized protein</fullName>
    </submittedName>
</protein>